<sequence length="340" mass="38059">MELDARKRKILEAVIVDYISTAEPVGSRTISKKYELGVSPATVRNEMADLEELGLLEQPHTSAGRIPSDLGYRYYVDCLMRKVAIEDKLKDTIRESFGVKAKQIEDIIKHTSKTLSTMTNYTSLVIAPKAGSNSLQMIQLIFIEPGKALIVIITDGGRVENKFIEIPQSVTKEDLDIVSMCLNQKLKGLTLEDWDKNILKELQLNLIKQQKVYTKAIDLLDSILNTHTENKIYLGGALNILNQPEFMDVDKARSLLTLLEQEEELNKVMKNNLEEGVAVKIGTENDCEGIKDCSLITATYKLNGNVMGTIGVLGPTRMQYSHVVSIVDYLTQVLSRLILK</sequence>
<accession>A0A1W1VC42</accession>
<organism evidence="7 8">
    <name type="scientific">Desulfonispora thiosulfatigenes DSM 11270</name>
    <dbReference type="NCBI Taxonomy" id="656914"/>
    <lineage>
        <taxon>Bacteria</taxon>
        <taxon>Bacillati</taxon>
        <taxon>Bacillota</taxon>
        <taxon>Clostridia</taxon>
        <taxon>Eubacteriales</taxon>
        <taxon>Peptococcaceae</taxon>
        <taxon>Desulfonispora</taxon>
    </lineage>
</organism>
<dbReference type="Pfam" id="PF01628">
    <property type="entry name" value="HrcA"/>
    <property type="match status" value="1"/>
</dbReference>
<dbReference type="OrthoDB" id="9783139at2"/>
<evidence type="ECO:0000256" key="5">
    <source>
        <dbReference type="HAMAP-Rule" id="MF_00081"/>
    </source>
</evidence>
<dbReference type="Proteomes" id="UP000192731">
    <property type="component" value="Unassembled WGS sequence"/>
</dbReference>
<dbReference type="SUPFAM" id="SSF55781">
    <property type="entry name" value="GAF domain-like"/>
    <property type="match status" value="1"/>
</dbReference>
<dbReference type="GO" id="GO:0003677">
    <property type="term" value="F:DNA binding"/>
    <property type="evidence" value="ECO:0007669"/>
    <property type="project" value="InterPro"/>
</dbReference>
<evidence type="ECO:0000256" key="2">
    <source>
        <dbReference type="ARBA" id="ARBA00023015"/>
    </source>
</evidence>
<feature type="domain" description="Heat-inducible transcription repressor HrcA C-terminal" evidence="6">
    <location>
        <begin position="105"/>
        <end position="324"/>
    </location>
</feature>
<dbReference type="InterPro" id="IPR036390">
    <property type="entry name" value="WH_DNA-bd_sf"/>
</dbReference>
<evidence type="ECO:0000256" key="4">
    <source>
        <dbReference type="ARBA" id="ARBA00023163"/>
    </source>
</evidence>
<comment type="similarity">
    <text evidence="5">Belongs to the HrcA family.</text>
</comment>
<dbReference type="PIRSF" id="PIRSF005485">
    <property type="entry name" value="HrcA"/>
    <property type="match status" value="1"/>
</dbReference>
<evidence type="ECO:0000259" key="6">
    <source>
        <dbReference type="Pfam" id="PF01628"/>
    </source>
</evidence>
<gene>
    <name evidence="5" type="primary">hrcA</name>
    <name evidence="7" type="ORF">SAMN00017405_1376</name>
</gene>
<keyword evidence="1 5" id="KW-0678">Repressor</keyword>
<dbReference type="HAMAP" id="MF_00081">
    <property type="entry name" value="HrcA"/>
    <property type="match status" value="1"/>
</dbReference>
<evidence type="ECO:0000313" key="7">
    <source>
        <dbReference type="EMBL" id="SMB90866.1"/>
    </source>
</evidence>
<evidence type="ECO:0000256" key="1">
    <source>
        <dbReference type="ARBA" id="ARBA00022491"/>
    </source>
</evidence>
<keyword evidence="3 5" id="KW-0346">Stress response</keyword>
<dbReference type="InterPro" id="IPR002571">
    <property type="entry name" value="HrcA"/>
</dbReference>
<dbReference type="InterPro" id="IPR023120">
    <property type="entry name" value="WHTH_transcript_rep_HrcA_IDD"/>
</dbReference>
<dbReference type="GO" id="GO:0045892">
    <property type="term" value="P:negative regulation of DNA-templated transcription"/>
    <property type="evidence" value="ECO:0007669"/>
    <property type="project" value="UniProtKB-UniRule"/>
</dbReference>
<dbReference type="NCBIfam" id="TIGR00331">
    <property type="entry name" value="hrcA"/>
    <property type="match status" value="1"/>
</dbReference>
<evidence type="ECO:0000256" key="3">
    <source>
        <dbReference type="ARBA" id="ARBA00023016"/>
    </source>
</evidence>
<reference evidence="7 8" key="1">
    <citation type="submission" date="2017-04" db="EMBL/GenBank/DDBJ databases">
        <authorList>
            <person name="Afonso C.L."/>
            <person name="Miller P.J."/>
            <person name="Scott M.A."/>
            <person name="Spackman E."/>
            <person name="Goraichik I."/>
            <person name="Dimitrov K.M."/>
            <person name="Suarez D.L."/>
            <person name="Swayne D.E."/>
        </authorList>
    </citation>
    <scope>NUCLEOTIDE SEQUENCE [LARGE SCALE GENOMIC DNA]</scope>
    <source>
        <strain evidence="7 8">DSM 11270</strain>
    </source>
</reference>
<proteinExistence type="inferred from homology"/>
<keyword evidence="2 5" id="KW-0805">Transcription regulation</keyword>
<dbReference type="STRING" id="656914.SAMN00017405_1376"/>
<dbReference type="AlphaFoldDB" id="A0A1W1VC42"/>
<dbReference type="Gene3D" id="3.30.390.60">
    <property type="entry name" value="Heat-inducible transcription repressor hrca homolog, domain 3"/>
    <property type="match status" value="1"/>
</dbReference>
<dbReference type="PANTHER" id="PTHR34824:SF1">
    <property type="entry name" value="HEAT-INDUCIBLE TRANSCRIPTION REPRESSOR HRCA"/>
    <property type="match status" value="1"/>
</dbReference>
<dbReference type="InterPro" id="IPR021153">
    <property type="entry name" value="HrcA_C"/>
</dbReference>
<dbReference type="Gene3D" id="3.30.450.40">
    <property type="match status" value="1"/>
</dbReference>
<dbReference type="SUPFAM" id="SSF46785">
    <property type="entry name" value="Winged helix' DNA-binding domain"/>
    <property type="match status" value="1"/>
</dbReference>
<evidence type="ECO:0000313" key="8">
    <source>
        <dbReference type="Proteomes" id="UP000192731"/>
    </source>
</evidence>
<protein>
    <recommendedName>
        <fullName evidence="5">Heat-inducible transcription repressor HrcA</fullName>
    </recommendedName>
</protein>
<keyword evidence="8" id="KW-1185">Reference proteome</keyword>
<dbReference type="InterPro" id="IPR036388">
    <property type="entry name" value="WH-like_DNA-bd_sf"/>
</dbReference>
<dbReference type="Gene3D" id="1.10.10.10">
    <property type="entry name" value="Winged helix-like DNA-binding domain superfamily/Winged helix DNA-binding domain"/>
    <property type="match status" value="1"/>
</dbReference>
<dbReference type="InterPro" id="IPR029016">
    <property type="entry name" value="GAF-like_dom_sf"/>
</dbReference>
<dbReference type="EMBL" id="FWWT01000017">
    <property type="protein sequence ID" value="SMB90866.1"/>
    <property type="molecule type" value="Genomic_DNA"/>
</dbReference>
<dbReference type="PANTHER" id="PTHR34824">
    <property type="entry name" value="HEAT-INDUCIBLE TRANSCRIPTION REPRESSOR HRCA"/>
    <property type="match status" value="1"/>
</dbReference>
<dbReference type="RefSeq" id="WP_084053264.1">
    <property type="nucleotide sequence ID" value="NZ_FWWT01000017.1"/>
</dbReference>
<name>A0A1W1VC42_DESTI</name>
<keyword evidence="4 5" id="KW-0804">Transcription</keyword>
<comment type="function">
    <text evidence="5">Negative regulator of class I heat shock genes (grpE-dnaK-dnaJ and groELS operons). Prevents heat-shock induction of these operons.</text>
</comment>